<dbReference type="EMBL" id="VWRR01000013">
    <property type="protein sequence ID" value="KAF6001833.1"/>
    <property type="molecule type" value="Genomic_DNA"/>
</dbReference>
<dbReference type="InterPro" id="IPR002347">
    <property type="entry name" value="SDR_fam"/>
</dbReference>
<accession>A0A7J7IFH9</accession>
<name>A0A7J7IFH9_9RHOD</name>
<sequence length="381" mass="42617">MVLARGARLAALAALAGVALNTNLRQSAMYALKAAQFLVHGSWSYTHGGYEKHRRAYFRPDDLAVDLRDRHVLVTGANTGIGYCAAEALGMRGATVHLLCRNRERGEAAKTKLEQRLAERTGTSVPKEDTCSPQGRVLLHVVDVSETQSIRHFVREYADRGFPAPSVLVHNAGAMTSPWAATREGVEVNFATNVLGPVLLTDLLLPSMIQDEKRDHRVIFVSSAGMLTERLETEDLEWRDRARFDATRQYAKNKRQQIAIVEHYARTVPPERVLFMACHPGWVETPLVRQAMPGFYARMREGLRTPEQGADTIVWLSCVDRGRLQSGGFYFDRAPAAKHLPLSDTSYPPRNAEKLYQRIRQRTGEIAPTTERDEAKIAAEN</sequence>
<feature type="chain" id="PRO_5029700459" evidence="2">
    <location>
        <begin position="22"/>
        <end position="381"/>
    </location>
</feature>
<dbReference type="OrthoDB" id="417891at2759"/>
<keyword evidence="4" id="KW-1185">Reference proteome</keyword>
<dbReference type="PANTHER" id="PTHR44656">
    <property type="entry name" value="DEHYDROGENASE/REDUCTASE SDR FAMILY MEMBER 12"/>
    <property type="match status" value="1"/>
</dbReference>
<dbReference type="Pfam" id="PF00106">
    <property type="entry name" value="adh_short"/>
    <property type="match status" value="1"/>
</dbReference>
<dbReference type="SUPFAM" id="SSF51735">
    <property type="entry name" value="NAD(P)-binding Rossmann-fold domains"/>
    <property type="match status" value="1"/>
</dbReference>
<organism evidence="3 4">
    <name type="scientific">Cyanidiococcus yangmingshanensis</name>
    <dbReference type="NCBI Taxonomy" id="2690220"/>
    <lineage>
        <taxon>Eukaryota</taxon>
        <taxon>Rhodophyta</taxon>
        <taxon>Bangiophyceae</taxon>
        <taxon>Cyanidiales</taxon>
        <taxon>Cyanidiaceae</taxon>
        <taxon>Cyanidiococcus</taxon>
    </lineage>
</organism>
<dbReference type="InterPro" id="IPR036291">
    <property type="entry name" value="NAD(P)-bd_dom_sf"/>
</dbReference>
<dbReference type="Gene3D" id="3.40.50.720">
    <property type="entry name" value="NAD(P)-binding Rossmann-like Domain"/>
    <property type="match status" value="1"/>
</dbReference>
<reference evidence="3 4" key="1">
    <citation type="journal article" date="2020" name="J. Phycol.">
        <title>Comparative genome analysis reveals Cyanidiococcus gen. nov., a new extremophilic red algal genus sister to Cyanidioschyzon (Cyanidioschyzonaceae, Rhodophyta).</title>
        <authorList>
            <person name="Liu S.-L."/>
            <person name="Chiang Y.-R."/>
            <person name="Yoon H.S."/>
            <person name="Fu H.-Y."/>
        </authorList>
    </citation>
    <scope>NUCLEOTIDE SEQUENCE [LARGE SCALE GENOMIC DNA]</scope>
    <source>
        <strain evidence="3 4">THAL066</strain>
    </source>
</reference>
<feature type="signal peptide" evidence="2">
    <location>
        <begin position="1"/>
        <end position="21"/>
    </location>
</feature>
<comment type="caution">
    <text evidence="3">The sequence shown here is derived from an EMBL/GenBank/DDBJ whole genome shotgun (WGS) entry which is preliminary data.</text>
</comment>
<protein>
    <submittedName>
        <fullName evidence="3">Dehydrogenase/reductase SDR member 12</fullName>
    </submittedName>
</protein>
<evidence type="ECO:0000313" key="4">
    <source>
        <dbReference type="Proteomes" id="UP000530660"/>
    </source>
</evidence>
<gene>
    <name evidence="3" type="primary">DHRS12</name>
    <name evidence="3" type="ORF">F1559_004059</name>
</gene>
<evidence type="ECO:0000256" key="2">
    <source>
        <dbReference type="SAM" id="SignalP"/>
    </source>
</evidence>
<evidence type="ECO:0000313" key="3">
    <source>
        <dbReference type="EMBL" id="KAF6001833.1"/>
    </source>
</evidence>
<feature type="compositionally biased region" description="Basic and acidic residues" evidence="1">
    <location>
        <begin position="370"/>
        <end position="381"/>
    </location>
</feature>
<keyword evidence="2" id="KW-0732">Signal</keyword>
<dbReference type="InterPro" id="IPR052992">
    <property type="entry name" value="SDR_member_12"/>
</dbReference>
<feature type="region of interest" description="Disordered" evidence="1">
    <location>
        <begin position="362"/>
        <end position="381"/>
    </location>
</feature>
<dbReference type="AlphaFoldDB" id="A0A7J7IFH9"/>
<dbReference type="PANTHER" id="PTHR44656:SF7">
    <property type="entry name" value="DEHYDROGENASE_REDUCTASE SDR FAMILY MEMBER 12"/>
    <property type="match status" value="1"/>
</dbReference>
<dbReference type="Proteomes" id="UP000530660">
    <property type="component" value="Unassembled WGS sequence"/>
</dbReference>
<evidence type="ECO:0000256" key="1">
    <source>
        <dbReference type="SAM" id="MobiDB-lite"/>
    </source>
</evidence>
<proteinExistence type="predicted"/>